<comment type="caution">
    <text evidence="1">The sequence shown here is derived from an EMBL/GenBank/DDBJ whole genome shotgun (WGS) entry which is preliminary data.</text>
</comment>
<gene>
    <name evidence="1" type="ORF">A3F61_01885</name>
</gene>
<accession>A0A1G1V683</accession>
<dbReference type="STRING" id="1797517.A3F61_01885"/>
<proteinExistence type="predicted"/>
<name>A0A1G1V683_9BACT</name>
<evidence type="ECO:0000313" key="1">
    <source>
        <dbReference type="EMBL" id="OGY10924.1"/>
    </source>
</evidence>
<organism evidence="1 2">
    <name type="scientific">Candidatus Blackburnbacteria bacterium RIFCSPHIGHO2_12_FULL_41_13b</name>
    <dbReference type="NCBI Taxonomy" id="1797517"/>
    <lineage>
        <taxon>Bacteria</taxon>
        <taxon>Candidatus Blackburniibacteriota</taxon>
    </lineage>
</organism>
<dbReference type="AlphaFoldDB" id="A0A1G1V683"/>
<dbReference type="Gene3D" id="3.90.79.10">
    <property type="entry name" value="Nucleoside Triphosphate Pyrophosphohydrolase"/>
    <property type="match status" value="1"/>
</dbReference>
<dbReference type="EMBL" id="MHCA01000047">
    <property type="protein sequence ID" value="OGY10924.1"/>
    <property type="molecule type" value="Genomic_DNA"/>
</dbReference>
<dbReference type="SUPFAM" id="SSF55811">
    <property type="entry name" value="Nudix"/>
    <property type="match status" value="1"/>
</dbReference>
<evidence type="ECO:0000313" key="2">
    <source>
        <dbReference type="Proteomes" id="UP000178272"/>
    </source>
</evidence>
<protein>
    <submittedName>
        <fullName evidence="1">Uncharacterized protein</fullName>
    </submittedName>
</protein>
<dbReference type="InterPro" id="IPR015797">
    <property type="entry name" value="NUDIX_hydrolase-like_dom_sf"/>
</dbReference>
<dbReference type="Proteomes" id="UP000178272">
    <property type="component" value="Unassembled WGS sequence"/>
</dbReference>
<reference evidence="1 2" key="1">
    <citation type="journal article" date="2016" name="Nat. Commun.">
        <title>Thousands of microbial genomes shed light on interconnected biogeochemical processes in an aquifer system.</title>
        <authorList>
            <person name="Anantharaman K."/>
            <person name="Brown C.T."/>
            <person name="Hug L.A."/>
            <person name="Sharon I."/>
            <person name="Castelle C.J."/>
            <person name="Probst A.J."/>
            <person name="Thomas B.C."/>
            <person name="Singh A."/>
            <person name="Wilkins M.J."/>
            <person name="Karaoz U."/>
            <person name="Brodie E.L."/>
            <person name="Williams K.H."/>
            <person name="Hubbard S.S."/>
            <person name="Banfield J.F."/>
        </authorList>
    </citation>
    <scope>NUCLEOTIDE SEQUENCE [LARGE SCALE GENOMIC DNA]</scope>
</reference>
<sequence>MITDKLIAGALAFRERSGDNEWFLVKSKDNSGLEIPKSDVRRGESSVSAAIRYLKESAGLRITVLEEAGRMNVTIKNNGQSQDARVIVYLMRQGTGKPEFPATLHGSWLKYASARRKLELAREQKVLGQANDVLRQWQKEKKAKLK</sequence>